<evidence type="ECO:0000256" key="7">
    <source>
        <dbReference type="ARBA" id="ARBA00023069"/>
    </source>
</evidence>
<evidence type="ECO:0000256" key="11">
    <source>
        <dbReference type="ARBA" id="ARBA00046056"/>
    </source>
</evidence>
<keyword evidence="6" id="KW-0282">Flagellum</keyword>
<dbReference type="FunFam" id="2.130.10.10:FF:000173">
    <property type="entry name" value="Cilia- and flagella-associated protein 52"/>
    <property type="match status" value="1"/>
</dbReference>
<evidence type="ECO:0000256" key="4">
    <source>
        <dbReference type="ARBA" id="ARBA00022574"/>
    </source>
</evidence>
<feature type="repeat" description="WD" evidence="13">
    <location>
        <begin position="431"/>
        <end position="465"/>
    </location>
</feature>
<evidence type="ECO:0000256" key="10">
    <source>
        <dbReference type="ARBA" id="ARBA00029552"/>
    </source>
</evidence>
<keyword evidence="5" id="KW-0677">Repeat</keyword>
<keyword evidence="8" id="KW-0966">Cell projection</keyword>
<reference evidence="14" key="1">
    <citation type="submission" date="2021-02" db="EMBL/GenBank/DDBJ databases">
        <authorList>
            <person name="Nowell W R."/>
        </authorList>
    </citation>
    <scope>NUCLEOTIDE SEQUENCE</scope>
</reference>
<dbReference type="AlphaFoldDB" id="A0A8S2E0V8"/>
<sequence length="797" mass="89790">MTRKVPHGLKIHPDRVHMIYPLGCNLVIENLQTRQQEFLLGHNNNISCVTISNNGKYIASGQLTFMGFKADIIIWDYESRDPYARLVLHKVKIEDLVFSSSDKFLFSLGGQDDGSIVVWNIETKEPVCGSPAQHKSAGITYCLAAAKDNDYLFYSAGNGTLRFWQLDVANRKIRPTDINTGTVKRIASLDGTHLYCGTTTGDVLMIYIPAAQFKAIGPEKKKYSMGITAMQALVNGDVLLGTGEGKIHIAEQGTFKSTKCLQAMGEITSLALRGEGHMIFIGTDRAHIYKVNYADWKMELINTCHNSPINDIAFPFGSSELFGTCSFQDIRIWHAPTGNELLRITQANKTCNSICFTRDGKIIVSGWDDGRIRCFYPETGREMFTVNDAHHRGVTAVAVTNDCRRIVSGGGEGMVRVWQLNQNSRDLIATMKEHKNAIVSIRINKSDTECVTASLDGTCIIWNLKRFARNQVLFENTLFQCVTYHPEEYHIITGGTDRKIAYWEAVNGAQIRELEASKSGTINGLDIDCMGHYFVTVSADKLVKLWRYNEGEVFSVGIGHGSEIKKVKICPNTEHIVSLIVGIESVKYETDNTNGECPIDRIKHFTCTKGHGFYMEAATFFQRSIVVDQIININVTENSGNIFNKCKILQHVFDLFNKNDQINGLELNTDLIESTNIICANNLKQMNYSAGISPLLLHLKRRKQKLFPPKTLYVESGFKLFGGALQYVRTKYELIGILFSNNNQYARGLFKAILPSNMGVRWMFADLEREDLTIESEENEYWNRTHQISEYIEYNSK</sequence>
<dbReference type="InterPro" id="IPR019775">
    <property type="entry name" value="WD40_repeat_CS"/>
</dbReference>
<dbReference type="InterPro" id="IPR015943">
    <property type="entry name" value="WD40/YVTN_repeat-like_dom_sf"/>
</dbReference>
<accession>A0A8S2E0V8</accession>
<dbReference type="CDD" id="cd00200">
    <property type="entry name" value="WD40"/>
    <property type="match status" value="1"/>
</dbReference>
<evidence type="ECO:0000256" key="2">
    <source>
        <dbReference type="ARBA" id="ARBA00004496"/>
    </source>
</evidence>
<evidence type="ECO:0000256" key="13">
    <source>
        <dbReference type="PROSITE-ProRule" id="PRU00221"/>
    </source>
</evidence>
<dbReference type="Proteomes" id="UP000682733">
    <property type="component" value="Unassembled WGS sequence"/>
</dbReference>
<evidence type="ECO:0000256" key="12">
    <source>
        <dbReference type="ARBA" id="ARBA00047117"/>
    </source>
</evidence>
<keyword evidence="3" id="KW-0963">Cytoplasm</keyword>
<dbReference type="InterPro" id="IPR036322">
    <property type="entry name" value="WD40_repeat_dom_sf"/>
</dbReference>
<dbReference type="SUPFAM" id="SSF50978">
    <property type="entry name" value="WD40 repeat-like"/>
    <property type="match status" value="1"/>
</dbReference>
<feature type="repeat" description="WD" evidence="13">
    <location>
        <begin position="387"/>
        <end position="428"/>
    </location>
</feature>
<dbReference type="GO" id="GO:0031514">
    <property type="term" value="C:motile cilium"/>
    <property type="evidence" value="ECO:0007669"/>
    <property type="project" value="UniProtKB-SubCell"/>
</dbReference>
<proteinExistence type="inferred from homology"/>
<comment type="similarity">
    <text evidence="9">Belongs to the CFAP52 family.</text>
</comment>
<dbReference type="PANTHER" id="PTHR13720:SF14">
    <property type="entry name" value="CILIA- AND FLAGELLA-ASSOCIATED PROTEIN 52"/>
    <property type="match status" value="1"/>
</dbReference>
<feature type="repeat" description="WD" evidence="13">
    <location>
        <begin position="482"/>
        <end position="513"/>
    </location>
</feature>
<dbReference type="PANTHER" id="PTHR13720">
    <property type="entry name" value="WD-40 REPEAT PROTEIN"/>
    <property type="match status" value="1"/>
</dbReference>
<organism evidence="14 16">
    <name type="scientific">Didymodactylos carnosus</name>
    <dbReference type="NCBI Taxonomy" id="1234261"/>
    <lineage>
        <taxon>Eukaryota</taxon>
        <taxon>Metazoa</taxon>
        <taxon>Spiralia</taxon>
        <taxon>Gnathifera</taxon>
        <taxon>Rotifera</taxon>
        <taxon>Eurotatoria</taxon>
        <taxon>Bdelloidea</taxon>
        <taxon>Philodinida</taxon>
        <taxon>Philodinidae</taxon>
        <taxon>Didymodactylos</taxon>
    </lineage>
</organism>
<comment type="caution">
    <text evidence="14">The sequence shown here is derived from an EMBL/GenBank/DDBJ whole genome shotgun (WGS) entry which is preliminary data.</text>
</comment>
<dbReference type="InterPro" id="IPR001680">
    <property type="entry name" value="WD40_rpt"/>
</dbReference>
<dbReference type="PROSITE" id="PS50294">
    <property type="entry name" value="WD_REPEATS_REGION"/>
    <property type="match status" value="1"/>
</dbReference>
<evidence type="ECO:0000313" key="14">
    <source>
        <dbReference type="EMBL" id="CAF1042672.1"/>
    </source>
</evidence>
<comment type="function">
    <text evidence="11">Microtubule inner protein (MIP) part of the dynein-decorated doublet microtubules (DMTs) in cilia axoneme. Important for proper ciliary and flagellar beating. May act in cooperation with CFAP45 and axonemal dynein subunit DNAH11. May play a role in cell growth and/or survival.</text>
</comment>
<dbReference type="InterPro" id="IPR050630">
    <property type="entry name" value="WD_repeat_EMAP"/>
</dbReference>
<dbReference type="EMBL" id="CAJOBA010007736">
    <property type="protein sequence ID" value="CAF3810784.1"/>
    <property type="molecule type" value="Genomic_DNA"/>
</dbReference>
<keyword evidence="4 13" id="KW-0853">WD repeat</keyword>
<protein>
    <recommendedName>
        <fullName evidence="10">Cilia- and flagella-associated protein 52</fullName>
    </recommendedName>
</protein>
<name>A0A8S2E0V8_9BILA</name>
<dbReference type="GO" id="GO:0005930">
    <property type="term" value="C:axoneme"/>
    <property type="evidence" value="ECO:0007669"/>
    <property type="project" value="UniProtKB-ARBA"/>
</dbReference>
<dbReference type="PROSITE" id="PS50082">
    <property type="entry name" value="WD_REPEATS_2"/>
    <property type="match status" value="3"/>
</dbReference>
<dbReference type="FunFam" id="2.130.10.10:FF:001320">
    <property type="entry name" value="Predicted protein"/>
    <property type="match status" value="1"/>
</dbReference>
<evidence type="ECO:0000313" key="16">
    <source>
        <dbReference type="Proteomes" id="UP000677228"/>
    </source>
</evidence>
<evidence type="ECO:0000256" key="5">
    <source>
        <dbReference type="ARBA" id="ARBA00022737"/>
    </source>
</evidence>
<dbReference type="Pfam" id="PF00400">
    <property type="entry name" value="WD40"/>
    <property type="match status" value="6"/>
</dbReference>
<comment type="subcellular location">
    <subcellularLocation>
        <location evidence="1">Cell projection</location>
        <location evidence="1">Cilium</location>
        <location evidence="1">Flagellum</location>
    </subcellularLocation>
    <subcellularLocation>
        <location evidence="2">Cytoplasm</location>
    </subcellularLocation>
</comment>
<evidence type="ECO:0000256" key="1">
    <source>
        <dbReference type="ARBA" id="ARBA00004230"/>
    </source>
</evidence>
<evidence type="ECO:0000313" key="15">
    <source>
        <dbReference type="EMBL" id="CAF3810784.1"/>
    </source>
</evidence>
<evidence type="ECO:0000256" key="9">
    <source>
        <dbReference type="ARBA" id="ARBA00029456"/>
    </source>
</evidence>
<evidence type="ECO:0000256" key="8">
    <source>
        <dbReference type="ARBA" id="ARBA00023273"/>
    </source>
</evidence>
<dbReference type="EMBL" id="CAJNOK010007724">
    <property type="protein sequence ID" value="CAF1042672.1"/>
    <property type="molecule type" value="Genomic_DNA"/>
</dbReference>
<dbReference type="Proteomes" id="UP000677228">
    <property type="component" value="Unassembled WGS sequence"/>
</dbReference>
<evidence type="ECO:0000256" key="3">
    <source>
        <dbReference type="ARBA" id="ARBA00022490"/>
    </source>
</evidence>
<gene>
    <name evidence="14" type="ORF">OVA965_LOCUS16563</name>
    <name evidence="15" type="ORF">TMI583_LOCUS16573</name>
</gene>
<dbReference type="SMART" id="SM00320">
    <property type="entry name" value="WD40"/>
    <property type="match status" value="10"/>
</dbReference>
<feature type="non-terminal residue" evidence="14">
    <location>
        <position position="1"/>
    </location>
</feature>
<dbReference type="Gene3D" id="2.130.10.10">
    <property type="entry name" value="YVTN repeat-like/Quinoprotein amine dehydrogenase"/>
    <property type="match status" value="3"/>
</dbReference>
<dbReference type="SUPFAM" id="SSF50998">
    <property type="entry name" value="Quinoprotein alcohol dehydrogenase-like"/>
    <property type="match status" value="1"/>
</dbReference>
<comment type="subunit">
    <text evidence="12">Microtubule inner protein component of sperm flagellar doublet microtubules. Interacts with BRCA2. Interacts with the CCT chaperonin complex. Interacts with HSP70. Interacts with AK8. Interacts with CFAP45. Interacts with DNAI1. Interacts with IQDC.</text>
</comment>
<evidence type="ECO:0000256" key="6">
    <source>
        <dbReference type="ARBA" id="ARBA00022846"/>
    </source>
</evidence>
<keyword evidence="7" id="KW-0969">Cilium</keyword>
<dbReference type="PROSITE" id="PS00678">
    <property type="entry name" value="WD_REPEATS_1"/>
    <property type="match status" value="1"/>
</dbReference>
<dbReference type="InterPro" id="IPR011047">
    <property type="entry name" value="Quinoprotein_ADH-like_sf"/>
</dbReference>